<dbReference type="InterPro" id="IPR025877">
    <property type="entry name" value="MobA-like_NTP_Trfase"/>
</dbReference>
<proteinExistence type="predicted"/>
<dbReference type="PANTHER" id="PTHR19136">
    <property type="entry name" value="MOLYBDENUM COFACTOR GUANYLYLTRANSFERASE"/>
    <property type="match status" value="1"/>
</dbReference>
<gene>
    <name evidence="3" type="ORF">FHU38_002575</name>
</gene>
<dbReference type="InterPro" id="IPR029044">
    <property type="entry name" value="Nucleotide-diphossugar_trans"/>
</dbReference>
<dbReference type="Pfam" id="PF12804">
    <property type="entry name" value="NTP_transf_3"/>
    <property type="match status" value="1"/>
</dbReference>
<accession>A0A7X5UQ97</accession>
<comment type="caution">
    <text evidence="3">The sequence shown here is derived from an EMBL/GenBank/DDBJ whole genome shotgun (WGS) entry which is preliminary data.</text>
</comment>
<dbReference type="Gene3D" id="3.90.550.10">
    <property type="entry name" value="Spore Coat Polysaccharide Biosynthesis Protein SpsA, Chain A"/>
    <property type="match status" value="1"/>
</dbReference>
<evidence type="ECO:0000259" key="2">
    <source>
        <dbReference type="Pfam" id="PF12804"/>
    </source>
</evidence>
<sequence>MILAGGAARRLGGVDKPMLAPQGPPLLYRAVAAVAGADPVVVVGPRREGLPGVRWVREDPPGGGPVAALAAGLALVDTELVAVLAADLPGISTATVERLVAAVGGTAGTSSTAGTAGAAATDGADGAVLVDADGRRQWLIGVWRVARLRAVLPAGPEGAALRSTLGRLSIVEVVARQGEADDVDTPADLERR</sequence>
<evidence type="ECO:0000256" key="1">
    <source>
        <dbReference type="ARBA" id="ARBA00022679"/>
    </source>
</evidence>
<protein>
    <submittedName>
        <fullName evidence="3">Molybdopterin-guanine dinucleotide biosynthesis protein A</fullName>
    </submittedName>
</protein>
<organism evidence="3 4">
    <name type="scientific">Saccharomonospora amisosensis</name>
    <dbReference type="NCBI Taxonomy" id="1128677"/>
    <lineage>
        <taxon>Bacteria</taxon>
        <taxon>Bacillati</taxon>
        <taxon>Actinomycetota</taxon>
        <taxon>Actinomycetes</taxon>
        <taxon>Pseudonocardiales</taxon>
        <taxon>Pseudonocardiaceae</taxon>
        <taxon>Saccharomonospora</taxon>
    </lineage>
</organism>
<dbReference type="GO" id="GO:0016779">
    <property type="term" value="F:nucleotidyltransferase activity"/>
    <property type="evidence" value="ECO:0007669"/>
    <property type="project" value="TreeGrafter"/>
</dbReference>
<dbReference type="SUPFAM" id="SSF53448">
    <property type="entry name" value="Nucleotide-diphospho-sugar transferases"/>
    <property type="match status" value="1"/>
</dbReference>
<keyword evidence="4" id="KW-1185">Reference proteome</keyword>
<keyword evidence="1" id="KW-0808">Transferase</keyword>
<dbReference type="Proteomes" id="UP000545493">
    <property type="component" value="Unassembled WGS sequence"/>
</dbReference>
<dbReference type="PANTHER" id="PTHR19136:SF81">
    <property type="entry name" value="MOLYBDENUM COFACTOR GUANYLYLTRANSFERASE"/>
    <property type="match status" value="1"/>
</dbReference>
<feature type="domain" description="MobA-like NTP transferase" evidence="2">
    <location>
        <begin position="2"/>
        <end position="166"/>
    </location>
</feature>
<reference evidence="3 4" key="1">
    <citation type="submission" date="2020-03" db="EMBL/GenBank/DDBJ databases">
        <title>Sequencing the genomes of 1000 actinobacteria strains.</title>
        <authorList>
            <person name="Klenk H.-P."/>
        </authorList>
    </citation>
    <scope>NUCLEOTIDE SEQUENCE [LARGE SCALE GENOMIC DNA]</scope>
    <source>
        <strain evidence="3 4">DSM 45685</strain>
    </source>
</reference>
<dbReference type="EMBL" id="JAAOYM010000001">
    <property type="protein sequence ID" value="NIJ12231.1"/>
    <property type="molecule type" value="Genomic_DNA"/>
</dbReference>
<name>A0A7X5UQ97_9PSEU</name>
<evidence type="ECO:0000313" key="4">
    <source>
        <dbReference type="Proteomes" id="UP000545493"/>
    </source>
</evidence>
<dbReference type="AlphaFoldDB" id="A0A7X5UQ97"/>
<evidence type="ECO:0000313" key="3">
    <source>
        <dbReference type="EMBL" id="NIJ12231.1"/>
    </source>
</evidence>